<gene>
    <name evidence="7" type="primary">LOC100368284</name>
</gene>
<evidence type="ECO:0000256" key="3">
    <source>
        <dbReference type="ARBA" id="ARBA00023004"/>
    </source>
</evidence>
<organism evidence="6 7">
    <name type="scientific">Saccoglossus kowalevskii</name>
    <name type="common">Acorn worm</name>
    <dbReference type="NCBI Taxonomy" id="10224"/>
    <lineage>
        <taxon>Eukaryota</taxon>
        <taxon>Metazoa</taxon>
        <taxon>Hemichordata</taxon>
        <taxon>Enteropneusta</taxon>
        <taxon>Harrimaniidae</taxon>
        <taxon>Saccoglossus</taxon>
    </lineage>
</organism>
<dbReference type="PANTHER" id="PTHR24300">
    <property type="entry name" value="CYTOCHROME P450 508A4-RELATED"/>
    <property type="match status" value="1"/>
</dbReference>
<evidence type="ECO:0000256" key="5">
    <source>
        <dbReference type="SAM" id="Phobius"/>
    </source>
</evidence>
<dbReference type="PANTHER" id="PTHR24300:SF403">
    <property type="entry name" value="CYTOCHROME P450 306A1"/>
    <property type="match status" value="1"/>
</dbReference>
<dbReference type="SUPFAM" id="SSF48264">
    <property type="entry name" value="Cytochrome P450"/>
    <property type="match status" value="1"/>
</dbReference>
<dbReference type="PROSITE" id="PS00086">
    <property type="entry name" value="CYTOCHROME_P450"/>
    <property type="match status" value="1"/>
</dbReference>
<name>A0ABM0MDW8_SACKO</name>
<dbReference type="InterPro" id="IPR036396">
    <property type="entry name" value="Cyt_P450_sf"/>
</dbReference>
<keyword evidence="4" id="KW-0349">Heme</keyword>
<dbReference type="InterPro" id="IPR017972">
    <property type="entry name" value="Cyt_P450_CS"/>
</dbReference>
<keyword evidence="6" id="KW-1185">Reference proteome</keyword>
<dbReference type="Pfam" id="PF00067">
    <property type="entry name" value="p450"/>
    <property type="match status" value="1"/>
</dbReference>
<dbReference type="InterPro" id="IPR050182">
    <property type="entry name" value="Cytochrome_P450_fam2"/>
</dbReference>
<keyword evidence="5" id="KW-0812">Transmembrane</keyword>
<dbReference type="InterPro" id="IPR002401">
    <property type="entry name" value="Cyt_P450_E_grp-I"/>
</dbReference>
<dbReference type="Gene3D" id="1.10.630.10">
    <property type="entry name" value="Cytochrome P450"/>
    <property type="match status" value="1"/>
</dbReference>
<keyword evidence="4" id="KW-0503">Monooxygenase</keyword>
<dbReference type="Proteomes" id="UP000694865">
    <property type="component" value="Unplaced"/>
</dbReference>
<dbReference type="InterPro" id="IPR001128">
    <property type="entry name" value="Cyt_P450"/>
</dbReference>
<dbReference type="RefSeq" id="XP_006818209.1">
    <property type="nucleotide sequence ID" value="XM_006818146.1"/>
</dbReference>
<sequence length="494" mass="56366">MSITILAFDEINLLLCVLILTLTVVYFWLHRPQGFPPGPFGWPIIGSLPSIIVEEPYKAMAKLSKTYGNIIGLKTGRRLVVILNGYDTIRTALVKNALAFSGREIDTVQHEVFNGRGLINIDYNDVWKEERRFTLMALRKCGMGSLRLEGKILREIKYMMADLDERINQPIDLLDILTQTPANVITTILLGKRFDNNDTTFLKLLSLQHSFTRTVNRVGASNFFPTLRFLPGMNYANEMHAIIDGGAKIFRQYIKDYIRNFDSNSEPQCFIDMAISRIETLGDHATMLYDSLSYTLWDLYSAGTETISMTLNWAMQYMVLNPKIQYKLQADIDDVVGASRPVSTTDRPSLPYVDATLNEVHRMSTIVPFSVSHRVTKNAWINGYFIPSGTYVLPNLWSAHHDATVWDDPETFRPDRFMKNGSLSKRLELIPFGLGHRECIGKQLANMELFLIFTSLIQNYRFSIPDNIKPPTSKCLLRAVSVLDPYIVRVQKRL</sequence>
<dbReference type="PRINTS" id="PR00385">
    <property type="entry name" value="P450"/>
</dbReference>
<keyword evidence="2 4" id="KW-0479">Metal-binding</keyword>
<dbReference type="GeneID" id="100368284"/>
<comment type="similarity">
    <text evidence="1 4">Belongs to the cytochrome P450 family.</text>
</comment>
<keyword evidence="5" id="KW-1133">Transmembrane helix</keyword>
<evidence type="ECO:0000256" key="1">
    <source>
        <dbReference type="ARBA" id="ARBA00010617"/>
    </source>
</evidence>
<evidence type="ECO:0000313" key="7">
    <source>
        <dbReference type="RefSeq" id="XP_006818209.1"/>
    </source>
</evidence>
<keyword evidence="4" id="KW-0560">Oxidoreductase</keyword>
<evidence type="ECO:0000313" key="6">
    <source>
        <dbReference type="Proteomes" id="UP000694865"/>
    </source>
</evidence>
<evidence type="ECO:0000256" key="4">
    <source>
        <dbReference type="RuleBase" id="RU000461"/>
    </source>
</evidence>
<reference evidence="7" key="1">
    <citation type="submission" date="2025-08" db="UniProtKB">
        <authorList>
            <consortium name="RefSeq"/>
        </authorList>
    </citation>
    <scope>IDENTIFICATION</scope>
    <source>
        <tissue evidence="7">Testes</tissue>
    </source>
</reference>
<protein>
    <submittedName>
        <fullName evidence="7">Cytochrome P450 2U1-like</fullName>
    </submittedName>
</protein>
<keyword evidence="5" id="KW-0472">Membrane</keyword>
<accession>A0ABM0MDW8</accession>
<dbReference type="PRINTS" id="PR00463">
    <property type="entry name" value="EP450I"/>
</dbReference>
<evidence type="ECO:0000256" key="2">
    <source>
        <dbReference type="ARBA" id="ARBA00022723"/>
    </source>
</evidence>
<feature type="transmembrane region" description="Helical" evidence="5">
    <location>
        <begin position="12"/>
        <end position="29"/>
    </location>
</feature>
<proteinExistence type="inferred from homology"/>
<keyword evidence="3 4" id="KW-0408">Iron</keyword>